<organism evidence="1 2">
    <name type="scientific">Lipomyces orientalis</name>
    <dbReference type="NCBI Taxonomy" id="1233043"/>
    <lineage>
        <taxon>Eukaryota</taxon>
        <taxon>Fungi</taxon>
        <taxon>Dikarya</taxon>
        <taxon>Ascomycota</taxon>
        <taxon>Saccharomycotina</taxon>
        <taxon>Lipomycetes</taxon>
        <taxon>Lipomycetales</taxon>
        <taxon>Lipomycetaceae</taxon>
        <taxon>Lipomyces</taxon>
    </lineage>
</organism>
<dbReference type="Proteomes" id="UP001489719">
    <property type="component" value="Unassembled WGS sequence"/>
</dbReference>
<name>A0ACC3TDT5_9ASCO</name>
<sequence length="94" mass="10680">MKFGIAAFVLALLAAETQALVWYWCTNDEVCNWDEPGVGPTYDCGNQFWDYYDSSWKMWVTNRDTLSDNFWATGGFYDCCHASGKGACYDIETA</sequence>
<comment type="caution">
    <text evidence="1">The sequence shown here is derived from an EMBL/GenBank/DDBJ whole genome shotgun (WGS) entry which is preliminary data.</text>
</comment>
<keyword evidence="2" id="KW-1185">Reference proteome</keyword>
<protein>
    <submittedName>
        <fullName evidence="1">Uncharacterized protein</fullName>
    </submittedName>
</protein>
<gene>
    <name evidence="1" type="ORF">V1517DRAFT_76374</name>
</gene>
<evidence type="ECO:0000313" key="2">
    <source>
        <dbReference type="Proteomes" id="UP001489719"/>
    </source>
</evidence>
<reference evidence="2" key="1">
    <citation type="journal article" date="2024" name="Front. Bioeng. Biotechnol.">
        <title>Genome-scale model development and genomic sequencing of the oleaginous clade Lipomyces.</title>
        <authorList>
            <person name="Czajka J.J."/>
            <person name="Han Y."/>
            <person name="Kim J."/>
            <person name="Mondo S.J."/>
            <person name="Hofstad B.A."/>
            <person name="Robles A."/>
            <person name="Haridas S."/>
            <person name="Riley R."/>
            <person name="LaButti K."/>
            <person name="Pangilinan J."/>
            <person name="Andreopoulos W."/>
            <person name="Lipzen A."/>
            <person name="Yan J."/>
            <person name="Wang M."/>
            <person name="Ng V."/>
            <person name="Grigoriev I.V."/>
            <person name="Spatafora J.W."/>
            <person name="Magnuson J.K."/>
            <person name="Baker S.E."/>
            <person name="Pomraning K.R."/>
        </authorList>
    </citation>
    <scope>NUCLEOTIDE SEQUENCE [LARGE SCALE GENOMIC DNA]</scope>
    <source>
        <strain evidence="2">CBS 10300</strain>
    </source>
</reference>
<accession>A0ACC3TDT5</accession>
<dbReference type="EMBL" id="MU970240">
    <property type="protein sequence ID" value="KAK9319031.1"/>
    <property type="molecule type" value="Genomic_DNA"/>
</dbReference>
<proteinExistence type="predicted"/>
<evidence type="ECO:0000313" key="1">
    <source>
        <dbReference type="EMBL" id="KAK9319031.1"/>
    </source>
</evidence>